<protein>
    <submittedName>
        <fullName evidence="2">Uncharacterized protein</fullName>
    </submittedName>
</protein>
<feature type="compositionally biased region" description="Basic residues" evidence="1">
    <location>
        <begin position="72"/>
        <end position="86"/>
    </location>
</feature>
<evidence type="ECO:0000313" key="3">
    <source>
        <dbReference type="Proteomes" id="UP000663881"/>
    </source>
</evidence>
<feature type="compositionally biased region" description="Polar residues" evidence="1">
    <location>
        <begin position="15"/>
        <end position="28"/>
    </location>
</feature>
<accession>A0A820RYL0</accession>
<dbReference type="AlphaFoldDB" id="A0A820RYL0"/>
<sequence length="107" mass="12179">TDSSVDSSSDERLKTSSTTIENIVTLQRKTSDRKSKRVRAKQNDPAGSASSNEILKKLGSDDDVLNREDKRSQKKKRRPSFRRRKKSIYDQTQTDSGIDSRMGIKFV</sequence>
<feature type="compositionally biased region" description="Basic and acidic residues" evidence="1">
    <location>
        <begin position="54"/>
        <end position="71"/>
    </location>
</feature>
<reference evidence="2" key="1">
    <citation type="submission" date="2021-02" db="EMBL/GenBank/DDBJ databases">
        <authorList>
            <person name="Nowell W R."/>
        </authorList>
    </citation>
    <scope>NUCLEOTIDE SEQUENCE</scope>
</reference>
<dbReference type="Proteomes" id="UP000663881">
    <property type="component" value="Unassembled WGS sequence"/>
</dbReference>
<organism evidence="2 3">
    <name type="scientific">Adineta steineri</name>
    <dbReference type="NCBI Taxonomy" id="433720"/>
    <lineage>
        <taxon>Eukaryota</taxon>
        <taxon>Metazoa</taxon>
        <taxon>Spiralia</taxon>
        <taxon>Gnathifera</taxon>
        <taxon>Rotifera</taxon>
        <taxon>Eurotatoria</taxon>
        <taxon>Bdelloidea</taxon>
        <taxon>Adinetida</taxon>
        <taxon>Adinetidae</taxon>
        <taxon>Adineta</taxon>
    </lineage>
</organism>
<evidence type="ECO:0000313" key="2">
    <source>
        <dbReference type="EMBL" id="CAF4449720.1"/>
    </source>
</evidence>
<dbReference type="EMBL" id="CAJOAY010035166">
    <property type="protein sequence ID" value="CAF4449720.1"/>
    <property type="molecule type" value="Genomic_DNA"/>
</dbReference>
<feature type="non-terminal residue" evidence="2">
    <location>
        <position position="1"/>
    </location>
</feature>
<name>A0A820RYL0_9BILA</name>
<gene>
    <name evidence="2" type="ORF">OKA104_LOCUS54094</name>
</gene>
<proteinExistence type="predicted"/>
<comment type="caution">
    <text evidence="2">The sequence shown here is derived from an EMBL/GenBank/DDBJ whole genome shotgun (WGS) entry which is preliminary data.</text>
</comment>
<evidence type="ECO:0000256" key="1">
    <source>
        <dbReference type="SAM" id="MobiDB-lite"/>
    </source>
</evidence>
<feature type="region of interest" description="Disordered" evidence="1">
    <location>
        <begin position="1"/>
        <end position="107"/>
    </location>
</feature>